<accession>A0ABV0XDS6</accession>
<protein>
    <submittedName>
        <fullName evidence="1">Uncharacterized protein</fullName>
    </submittedName>
</protein>
<name>A0ABV0XDS6_9TELE</name>
<organism evidence="1 2">
    <name type="scientific">Ameca splendens</name>
    <dbReference type="NCBI Taxonomy" id="208324"/>
    <lineage>
        <taxon>Eukaryota</taxon>
        <taxon>Metazoa</taxon>
        <taxon>Chordata</taxon>
        <taxon>Craniata</taxon>
        <taxon>Vertebrata</taxon>
        <taxon>Euteleostomi</taxon>
        <taxon>Actinopterygii</taxon>
        <taxon>Neopterygii</taxon>
        <taxon>Teleostei</taxon>
        <taxon>Neoteleostei</taxon>
        <taxon>Acanthomorphata</taxon>
        <taxon>Ovalentaria</taxon>
        <taxon>Atherinomorphae</taxon>
        <taxon>Cyprinodontiformes</taxon>
        <taxon>Goodeidae</taxon>
        <taxon>Ameca</taxon>
    </lineage>
</organism>
<reference evidence="1 2" key="1">
    <citation type="submission" date="2021-06" db="EMBL/GenBank/DDBJ databases">
        <authorList>
            <person name="Palmer J.M."/>
        </authorList>
    </citation>
    <scope>NUCLEOTIDE SEQUENCE [LARGE SCALE GENOMIC DNA]</scope>
    <source>
        <strain evidence="1 2">AS_MEX2019</strain>
        <tissue evidence="1">Muscle</tissue>
    </source>
</reference>
<proteinExistence type="predicted"/>
<gene>
    <name evidence="1" type="ORF">AMECASPLE_010892</name>
</gene>
<dbReference type="Proteomes" id="UP001469553">
    <property type="component" value="Unassembled WGS sequence"/>
</dbReference>
<evidence type="ECO:0000313" key="1">
    <source>
        <dbReference type="EMBL" id="MEQ2279578.1"/>
    </source>
</evidence>
<comment type="caution">
    <text evidence="1">The sequence shown here is derived from an EMBL/GenBank/DDBJ whole genome shotgun (WGS) entry which is preliminary data.</text>
</comment>
<keyword evidence="2" id="KW-1185">Reference proteome</keyword>
<evidence type="ECO:0000313" key="2">
    <source>
        <dbReference type="Proteomes" id="UP001469553"/>
    </source>
</evidence>
<sequence length="141" mass="16246">MFFVHAKPVLPACPCLFCLPPSSELSLFIKSVYSPPMLSSLLHSGVLRHTTPDIITGQTTMFLDCGRKPEYLERTMHREKMQNTYRTTEEPGSEPRTFLVPENCAINHALPFIHLFLNHFPVHEWVLSRFHQQSKKLILSL</sequence>
<dbReference type="EMBL" id="JAHRIP010000642">
    <property type="protein sequence ID" value="MEQ2279578.1"/>
    <property type="molecule type" value="Genomic_DNA"/>
</dbReference>